<name>A0A6A6UUX5_9PLEO</name>
<organism evidence="1 2">
    <name type="scientific">Sporormia fimetaria CBS 119925</name>
    <dbReference type="NCBI Taxonomy" id="1340428"/>
    <lineage>
        <taxon>Eukaryota</taxon>
        <taxon>Fungi</taxon>
        <taxon>Dikarya</taxon>
        <taxon>Ascomycota</taxon>
        <taxon>Pezizomycotina</taxon>
        <taxon>Dothideomycetes</taxon>
        <taxon>Pleosporomycetidae</taxon>
        <taxon>Pleosporales</taxon>
        <taxon>Sporormiaceae</taxon>
        <taxon>Sporormia</taxon>
    </lineage>
</organism>
<reference evidence="1" key="1">
    <citation type="journal article" date="2020" name="Stud. Mycol.">
        <title>101 Dothideomycetes genomes: a test case for predicting lifestyles and emergence of pathogens.</title>
        <authorList>
            <person name="Haridas S."/>
            <person name="Albert R."/>
            <person name="Binder M."/>
            <person name="Bloem J."/>
            <person name="Labutti K."/>
            <person name="Salamov A."/>
            <person name="Andreopoulos B."/>
            <person name="Baker S."/>
            <person name="Barry K."/>
            <person name="Bills G."/>
            <person name="Bluhm B."/>
            <person name="Cannon C."/>
            <person name="Castanera R."/>
            <person name="Culley D."/>
            <person name="Daum C."/>
            <person name="Ezra D."/>
            <person name="Gonzalez J."/>
            <person name="Henrissat B."/>
            <person name="Kuo A."/>
            <person name="Liang C."/>
            <person name="Lipzen A."/>
            <person name="Lutzoni F."/>
            <person name="Magnuson J."/>
            <person name="Mondo S."/>
            <person name="Nolan M."/>
            <person name="Ohm R."/>
            <person name="Pangilinan J."/>
            <person name="Park H.-J."/>
            <person name="Ramirez L."/>
            <person name="Alfaro M."/>
            <person name="Sun H."/>
            <person name="Tritt A."/>
            <person name="Yoshinaga Y."/>
            <person name="Zwiers L.-H."/>
            <person name="Turgeon B."/>
            <person name="Goodwin S."/>
            <person name="Spatafora J."/>
            <person name="Crous P."/>
            <person name="Grigoriev I."/>
        </authorList>
    </citation>
    <scope>NUCLEOTIDE SEQUENCE</scope>
    <source>
        <strain evidence="1">CBS 119925</strain>
    </source>
</reference>
<dbReference type="Proteomes" id="UP000799440">
    <property type="component" value="Unassembled WGS sequence"/>
</dbReference>
<keyword evidence="2" id="KW-1185">Reference proteome</keyword>
<proteinExistence type="predicted"/>
<dbReference type="AlphaFoldDB" id="A0A6A6UUX5"/>
<evidence type="ECO:0000313" key="1">
    <source>
        <dbReference type="EMBL" id="KAF2742072.1"/>
    </source>
</evidence>
<accession>A0A6A6UUX5</accession>
<dbReference type="EMBL" id="MU006616">
    <property type="protein sequence ID" value="KAF2742072.1"/>
    <property type="molecule type" value="Genomic_DNA"/>
</dbReference>
<evidence type="ECO:0000313" key="2">
    <source>
        <dbReference type="Proteomes" id="UP000799440"/>
    </source>
</evidence>
<sequence>MEVSGLGFRPLGVDDALVASCRRLLLVLLCFMVRLGKSRRFACVSGSEATLSLLSSSTETCMVMAILVGLGFMYDLHICCSGQVYLSRAWRGSTCVHGPTRQRAVVFHCLDRSTSNHFQAPVLGTAAHHPCPPAPLRPHSLYLPRYEAPTITASSLFSDLRCLAAPAPLLLFTFKELTCCGKHLRC</sequence>
<gene>
    <name evidence="1" type="ORF">M011DRAFT_298276</name>
</gene>
<protein>
    <submittedName>
        <fullName evidence="1">Uncharacterized protein</fullName>
    </submittedName>
</protein>